<protein>
    <submittedName>
        <fullName evidence="6">FAD-dependent oxidoreductase</fullName>
    </submittedName>
</protein>
<keyword evidence="4" id="KW-0560">Oxidoreductase</keyword>
<dbReference type="AlphaFoldDB" id="A0A6N8JKE6"/>
<sequence>MRRCRHIRKEKEKSMAFDTEYDLVVIGGGASGKSAALEAARAGKSVVILEKMPETGGLSMFAEGTAAFESSEQKKLGKPAHPDRHFPTKQEGYDKFNSYSHYRANFDVVRAFVDNSADTIDFLKDLGVEYKTVTIAAYDDPNEVWTFHLPDGLGARVQELLLSAVEHAGVDIFTETPATELIIEDGKVVGVVAESEGEPLRVGGKAVVLATGGMGSNPELIAKYSWFAPSAYNMNTLTPLQNMGDGLQMALSAGADDTNIVTCPILAAGARDKAMDSHIGAAGVQPGAIWINKTGRRFANEGTAENIGDIGPLYGKQPDGIVWSVLDQANIDRLVENGSEISIGEFVVFGRPLDRLRMELDQDVADGVAFAANTPEELAEKIGVSPENFAATVAAYNEACAAGDDKEFFKQEKYLRPLSTPPFYAVALATGTMGSAGGIRINGNMQVVDKDYEPIPGLYAVGLDATGLYGDSYNMEVPGAANGFAHTSGRIAGRHFAAQQA</sequence>
<proteinExistence type="predicted"/>
<organism evidence="6 7">
    <name type="scientific">Adlercreutzia mucosicola</name>
    <dbReference type="NCBI Taxonomy" id="580026"/>
    <lineage>
        <taxon>Bacteria</taxon>
        <taxon>Bacillati</taxon>
        <taxon>Actinomycetota</taxon>
        <taxon>Coriobacteriia</taxon>
        <taxon>Eggerthellales</taxon>
        <taxon>Eggerthellaceae</taxon>
        <taxon>Adlercreutzia</taxon>
    </lineage>
</organism>
<dbReference type="InterPro" id="IPR027477">
    <property type="entry name" value="Succ_DH/fumarate_Rdtase_cat_sf"/>
</dbReference>
<dbReference type="InterPro" id="IPR003953">
    <property type="entry name" value="FAD-dep_OxRdtase_2_FAD-bd"/>
</dbReference>
<dbReference type="Pfam" id="PF00890">
    <property type="entry name" value="FAD_binding_2"/>
    <property type="match status" value="1"/>
</dbReference>
<comment type="cofactor">
    <cofactor evidence="1">
        <name>FAD</name>
        <dbReference type="ChEBI" id="CHEBI:57692"/>
    </cofactor>
</comment>
<dbReference type="GO" id="GO:0008202">
    <property type="term" value="P:steroid metabolic process"/>
    <property type="evidence" value="ECO:0007669"/>
    <property type="project" value="UniProtKB-ARBA"/>
</dbReference>
<keyword evidence="7" id="KW-1185">Reference proteome</keyword>
<evidence type="ECO:0000256" key="1">
    <source>
        <dbReference type="ARBA" id="ARBA00001974"/>
    </source>
</evidence>
<dbReference type="EMBL" id="WSRR01000003">
    <property type="protein sequence ID" value="MVX60361.1"/>
    <property type="molecule type" value="Genomic_DNA"/>
</dbReference>
<dbReference type="Gene3D" id="3.50.50.60">
    <property type="entry name" value="FAD/NAD(P)-binding domain"/>
    <property type="match status" value="2"/>
</dbReference>
<dbReference type="PRINTS" id="PR00411">
    <property type="entry name" value="PNDRDTASEI"/>
</dbReference>
<dbReference type="SUPFAM" id="SSF51905">
    <property type="entry name" value="FAD/NAD(P)-binding domain"/>
    <property type="match status" value="1"/>
</dbReference>
<dbReference type="InterPro" id="IPR036188">
    <property type="entry name" value="FAD/NAD-bd_sf"/>
</dbReference>
<dbReference type="GO" id="GO:0033765">
    <property type="term" value="F:steroid dehydrogenase activity, acting on the CH-CH group of donors"/>
    <property type="evidence" value="ECO:0007669"/>
    <property type="project" value="UniProtKB-ARBA"/>
</dbReference>
<dbReference type="InterPro" id="IPR050315">
    <property type="entry name" value="FAD-oxidoreductase_2"/>
</dbReference>
<keyword evidence="3" id="KW-0274">FAD</keyword>
<dbReference type="PANTHER" id="PTHR43400:SF10">
    <property type="entry name" value="3-OXOSTEROID 1-DEHYDROGENASE"/>
    <property type="match status" value="1"/>
</dbReference>
<comment type="caution">
    <text evidence="6">The sequence shown here is derived from an EMBL/GenBank/DDBJ whole genome shotgun (WGS) entry which is preliminary data.</text>
</comment>
<feature type="domain" description="FAD-dependent oxidoreductase 2 FAD-binding" evidence="5">
    <location>
        <begin position="22"/>
        <end position="470"/>
    </location>
</feature>
<evidence type="ECO:0000256" key="3">
    <source>
        <dbReference type="ARBA" id="ARBA00022827"/>
    </source>
</evidence>
<name>A0A6N8JKE6_9ACTN</name>
<keyword evidence="2" id="KW-0285">Flavoprotein</keyword>
<evidence type="ECO:0000313" key="7">
    <source>
        <dbReference type="Proteomes" id="UP000463388"/>
    </source>
</evidence>
<dbReference type="SUPFAM" id="SSF56425">
    <property type="entry name" value="Succinate dehydrogenase/fumarate reductase flavoprotein, catalytic domain"/>
    <property type="match status" value="1"/>
</dbReference>
<evidence type="ECO:0000256" key="4">
    <source>
        <dbReference type="ARBA" id="ARBA00023002"/>
    </source>
</evidence>
<dbReference type="Gene3D" id="3.90.700.10">
    <property type="entry name" value="Succinate dehydrogenase/fumarate reductase flavoprotein, catalytic domain"/>
    <property type="match status" value="1"/>
</dbReference>
<dbReference type="PANTHER" id="PTHR43400">
    <property type="entry name" value="FUMARATE REDUCTASE"/>
    <property type="match status" value="1"/>
</dbReference>
<gene>
    <name evidence="6" type="ORF">GKZ27_02640</name>
</gene>
<dbReference type="Proteomes" id="UP000463388">
    <property type="component" value="Unassembled WGS sequence"/>
</dbReference>
<reference evidence="6 7" key="1">
    <citation type="submission" date="2019-12" db="EMBL/GenBank/DDBJ databases">
        <title>Microbes associate with the intestines of laboratory mice.</title>
        <authorList>
            <person name="Navarre W."/>
            <person name="Wong E."/>
        </authorList>
    </citation>
    <scope>NUCLEOTIDE SEQUENCE [LARGE SCALE GENOMIC DNA]</scope>
    <source>
        <strain evidence="6 7">NM66_B29</strain>
    </source>
</reference>
<evidence type="ECO:0000313" key="6">
    <source>
        <dbReference type="EMBL" id="MVX60361.1"/>
    </source>
</evidence>
<evidence type="ECO:0000259" key="5">
    <source>
        <dbReference type="Pfam" id="PF00890"/>
    </source>
</evidence>
<evidence type="ECO:0000256" key="2">
    <source>
        <dbReference type="ARBA" id="ARBA00022630"/>
    </source>
</evidence>
<accession>A0A6N8JKE6</accession>